<evidence type="ECO:0000259" key="7">
    <source>
        <dbReference type="SMART" id="SM01005"/>
    </source>
</evidence>
<feature type="binding site" evidence="4 6">
    <location>
        <position position="301"/>
    </location>
    <ligand>
        <name>substrate</name>
    </ligand>
</feature>
<dbReference type="SUPFAM" id="SSF50621">
    <property type="entry name" value="Alanine racemase C-terminal domain-like"/>
    <property type="match status" value="1"/>
</dbReference>
<dbReference type="PRINTS" id="PR00992">
    <property type="entry name" value="ALARACEMASE"/>
</dbReference>
<sequence length="361" mass="41097">MNNWVEIDLNAIRYNIKTIKKLIDWPKIKLMPVVKANAYGHGAIEISKILQLEKVDYLAVATFNEAMQLRNNKIKLPILIIGYIDKSEIEEAIKNNITLSIYDLKEAVEIKKICQKLNKKAKVHLKLDSGMHRLGFMPEDFIYAYKKLLKDDCLEIEYIYSHFADVANSDYRNYQMKVLSDILNDIEKEKLLRPKIHFSRSDALTDKETFFDMVRPGLATYGITPIKGLKPALSFKTKIVQIKNIKKGDYVGYSLTFRAPRDMKIATIAVGYADGYGRNLSNRGKVIVAGKRCPVIGRVCMNLTIIDVSKLSNIKIGDEVVLIGKSGKEEMTAFELAQKIDTIPYEIVARIPAEIPRIYNS</sequence>
<feature type="active site" description="Proton acceptor; specific for D-alanine" evidence="4">
    <location>
        <position position="35"/>
    </location>
</feature>
<name>A0A0G0KGC3_9BACT</name>
<comment type="catalytic activity">
    <reaction evidence="4">
        <text>L-alanine = D-alanine</text>
        <dbReference type="Rhea" id="RHEA:20249"/>
        <dbReference type="ChEBI" id="CHEBI:57416"/>
        <dbReference type="ChEBI" id="CHEBI:57972"/>
        <dbReference type="EC" id="5.1.1.1"/>
    </reaction>
</comment>
<dbReference type="InterPro" id="IPR001608">
    <property type="entry name" value="Ala_racemase_N"/>
</dbReference>
<dbReference type="Gene3D" id="3.20.20.10">
    <property type="entry name" value="Alanine racemase"/>
    <property type="match status" value="1"/>
</dbReference>
<dbReference type="GO" id="GO:0005829">
    <property type="term" value="C:cytosol"/>
    <property type="evidence" value="ECO:0007669"/>
    <property type="project" value="TreeGrafter"/>
</dbReference>
<dbReference type="InterPro" id="IPR011079">
    <property type="entry name" value="Ala_racemase_C"/>
</dbReference>
<dbReference type="InterPro" id="IPR029066">
    <property type="entry name" value="PLP-binding_barrel"/>
</dbReference>
<dbReference type="FunFam" id="3.20.20.10:FF:000002">
    <property type="entry name" value="Alanine racemase"/>
    <property type="match status" value="1"/>
</dbReference>
<dbReference type="InterPro" id="IPR009006">
    <property type="entry name" value="Ala_racemase/Decarboxylase_C"/>
</dbReference>
<comment type="caution">
    <text evidence="8">The sequence shown here is derived from an EMBL/GenBank/DDBJ whole genome shotgun (WGS) entry which is preliminary data.</text>
</comment>
<dbReference type="GO" id="GO:0009252">
    <property type="term" value="P:peptidoglycan biosynthetic process"/>
    <property type="evidence" value="ECO:0007669"/>
    <property type="project" value="TreeGrafter"/>
</dbReference>
<dbReference type="PROSITE" id="PS00395">
    <property type="entry name" value="ALANINE_RACEMASE"/>
    <property type="match status" value="1"/>
</dbReference>
<organism evidence="8 9">
    <name type="scientific">Berkelbacteria bacterium GW2011_GWB1_38_5</name>
    <dbReference type="NCBI Taxonomy" id="1618336"/>
    <lineage>
        <taxon>Bacteria</taxon>
        <taxon>Candidatus Berkelbacteria</taxon>
    </lineage>
</organism>
<dbReference type="STRING" id="1618336.US94_C0002G0025"/>
<evidence type="ECO:0000256" key="1">
    <source>
        <dbReference type="ARBA" id="ARBA00001933"/>
    </source>
</evidence>
<dbReference type="InterPro" id="IPR020622">
    <property type="entry name" value="Ala_racemase_pyridoxalP-BS"/>
</dbReference>
<dbReference type="GO" id="GO:0008784">
    <property type="term" value="F:alanine racemase activity"/>
    <property type="evidence" value="ECO:0007669"/>
    <property type="project" value="UniProtKB-UniRule"/>
</dbReference>
<proteinExistence type="inferred from homology"/>
<dbReference type="AlphaFoldDB" id="A0A0G0KGC3"/>
<dbReference type="PATRIC" id="fig|1618336.3.peg.108"/>
<evidence type="ECO:0000256" key="5">
    <source>
        <dbReference type="PIRSR" id="PIRSR600821-50"/>
    </source>
</evidence>
<dbReference type="PANTHER" id="PTHR30511:SF0">
    <property type="entry name" value="ALANINE RACEMASE, CATABOLIC-RELATED"/>
    <property type="match status" value="1"/>
</dbReference>
<evidence type="ECO:0000256" key="2">
    <source>
        <dbReference type="ARBA" id="ARBA00022898"/>
    </source>
</evidence>
<dbReference type="Pfam" id="PF00842">
    <property type="entry name" value="Ala_racemase_C"/>
    <property type="match status" value="1"/>
</dbReference>
<dbReference type="Pfam" id="PF01168">
    <property type="entry name" value="Ala_racemase_N"/>
    <property type="match status" value="1"/>
</dbReference>
<dbReference type="CDD" id="cd00430">
    <property type="entry name" value="PLPDE_III_AR"/>
    <property type="match status" value="1"/>
</dbReference>
<feature type="binding site" evidence="4 6">
    <location>
        <position position="133"/>
    </location>
    <ligand>
        <name>substrate</name>
    </ligand>
</feature>
<protein>
    <recommendedName>
        <fullName evidence="4">Alanine racemase</fullName>
        <ecNumber evidence="4">5.1.1.1</ecNumber>
    </recommendedName>
</protein>
<dbReference type="EMBL" id="LBUX01000002">
    <property type="protein sequence ID" value="KKQ74565.1"/>
    <property type="molecule type" value="Genomic_DNA"/>
</dbReference>
<evidence type="ECO:0000256" key="6">
    <source>
        <dbReference type="PIRSR" id="PIRSR600821-52"/>
    </source>
</evidence>
<feature type="domain" description="Alanine racemase C-terminal" evidence="7">
    <location>
        <begin position="232"/>
        <end position="360"/>
    </location>
</feature>
<feature type="modified residue" description="N6-(pyridoxal phosphate)lysine" evidence="4 5">
    <location>
        <position position="35"/>
    </location>
</feature>
<comment type="cofactor">
    <cofactor evidence="1 4 5">
        <name>pyridoxal 5'-phosphate</name>
        <dbReference type="ChEBI" id="CHEBI:597326"/>
    </cofactor>
</comment>
<dbReference type="Proteomes" id="UP000034498">
    <property type="component" value="Unassembled WGS sequence"/>
</dbReference>
<comment type="pathway">
    <text evidence="4">Amino-acid biosynthesis; D-alanine biosynthesis; D-alanine from L-alanine: step 1/1.</text>
</comment>
<comment type="function">
    <text evidence="4">Catalyzes the interconversion of L-alanine and D-alanine. May also act on other amino acids.</text>
</comment>
<accession>A0A0G0KGC3</accession>
<dbReference type="UniPathway" id="UPA00042">
    <property type="reaction ID" value="UER00497"/>
</dbReference>
<feature type="active site" description="Proton acceptor; specific for L-alanine" evidence="4">
    <location>
        <position position="253"/>
    </location>
</feature>
<dbReference type="HAMAP" id="MF_01201">
    <property type="entry name" value="Ala_racemase"/>
    <property type="match status" value="1"/>
</dbReference>
<evidence type="ECO:0000256" key="3">
    <source>
        <dbReference type="ARBA" id="ARBA00023235"/>
    </source>
</evidence>
<dbReference type="Gene3D" id="2.40.37.10">
    <property type="entry name" value="Lyase, Ornithine Decarboxylase, Chain A, domain 1"/>
    <property type="match status" value="1"/>
</dbReference>
<keyword evidence="2 4" id="KW-0663">Pyridoxal phosphate</keyword>
<dbReference type="GO" id="GO:0030632">
    <property type="term" value="P:D-alanine biosynthetic process"/>
    <property type="evidence" value="ECO:0007669"/>
    <property type="project" value="UniProtKB-UniRule"/>
</dbReference>
<dbReference type="NCBIfam" id="TIGR00492">
    <property type="entry name" value="alr"/>
    <property type="match status" value="1"/>
</dbReference>
<dbReference type="EC" id="5.1.1.1" evidence="4"/>
<reference evidence="8 9" key="1">
    <citation type="journal article" date="2015" name="Nature">
        <title>rRNA introns, odd ribosomes, and small enigmatic genomes across a large radiation of phyla.</title>
        <authorList>
            <person name="Brown C.T."/>
            <person name="Hug L.A."/>
            <person name="Thomas B.C."/>
            <person name="Sharon I."/>
            <person name="Castelle C.J."/>
            <person name="Singh A."/>
            <person name="Wilkins M.J."/>
            <person name="Williams K.H."/>
            <person name="Banfield J.F."/>
        </authorList>
    </citation>
    <scope>NUCLEOTIDE SEQUENCE [LARGE SCALE GENOMIC DNA]</scope>
</reference>
<evidence type="ECO:0000313" key="8">
    <source>
        <dbReference type="EMBL" id="KKQ74565.1"/>
    </source>
</evidence>
<comment type="similarity">
    <text evidence="4">Belongs to the alanine racemase family.</text>
</comment>
<dbReference type="SMART" id="SM01005">
    <property type="entry name" value="Ala_racemase_C"/>
    <property type="match status" value="1"/>
</dbReference>
<evidence type="ECO:0000313" key="9">
    <source>
        <dbReference type="Proteomes" id="UP000034498"/>
    </source>
</evidence>
<evidence type="ECO:0000256" key="4">
    <source>
        <dbReference type="HAMAP-Rule" id="MF_01201"/>
    </source>
</evidence>
<dbReference type="GO" id="GO:0030170">
    <property type="term" value="F:pyridoxal phosphate binding"/>
    <property type="evidence" value="ECO:0007669"/>
    <property type="project" value="UniProtKB-UniRule"/>
</dbReference>
<keyword evidence="3 4" id="KW-0413">Isomerase</keyword>
<dbReference type="SUPFAM" id="SSF51419">
    <property type="entry name" value="PLP-binding barrel"/>
    <property type="match status" value="1"/>
</dbReference>
<dbReference type="InterPro" id="IPR000821">
    <property type="entry name" value="Ala_racemase"/>
</dbReference>
<dbReference type="PANTHER" id="PTHR30511">
    <property type="entry name" value="ALANINE RACEMASE"/>
    <property type="match status" value="1"/>
</dbReference>
<gene>
    <name evidence="8" type="ORF">US94_C0002G0025</name>
</gene>